<dbReference type="InterPro" id="IPR013216">
    <property type="entry name" value="Methyltransf_11"/>
</dbReference>
<evidence type="ECO:0000313" key="2">
    <source>
        <dbReference type="EMBL" id="RVU18801.1"/>
    </source>
</evidence>
<evidence type="ECO:0000313" key="3">
    <source>
        <dbReference type="Proteomes" id="UP000286997"/>
    </source>
</evidence>
<dbReference type="GO" id="GO:0032259">
    <property type="term" value="P:methylation"/>
    <property type="evidence" value="ECO:0007669"/>
    <property type="project" value="UniProtKB-KW"/>
</dbReference>
<dbReference type="InterPro" id="IPR029063">
    <property type="entry name" value="SAM-dependent_MTases_sf"/>
</dbReference>
<dbReference type="Proteomes" id="UP000286997">
    <property type="component" value="Unassembled WGS sequence"/>
</dbReference>
<comment type="caution">
    <text evidence="2">The sequence shown here is derived from an EMBL/GenBank/DDBJ whole genome shotgun (WGS) entry which is preliminary data.</text>
</comment>
<name>A0A3S3U9N2_9HYPH</name>
<proteinExistence type="predicted"/>
<dbReference type="OrthoDB" id="9800231at2"/>
<dbReference type="SUPFAM" id="SSF53335">
    <property type="entry name" value="S-adenosyl-L-methionine-dependent methyltransferases"/>
    <property type="match status" value="1"/>
</dbReference>
<dbReference type="RefSeq" id="WP_127728744.1">
    <property type="nucleotide sequence ID" value="NZ_SACP01000008.1"/>
</dbReference>
<accession>A0A3S3U9N2</accession>
<sequence>MSLDVTDLRAFYASPLGTVTQRLVGRTVHRLLGSVSGLRVLGLGYAVPYLGPVRHAAERTLALMPAAQGVVNWPGTGRSASVLADPTMMPLPDAAVDRAILIHAVEGVESPAELMQEVWRVLTPGGRLIVAVPNRRGLWARLDTTPFGHGQPYSRSQLGRLMRETLFSPEHWAETLYVPPIEGWLTLRTAAAWERLGTGLALPFAGLHVVEATKQLYRPVTVQARRAARLAPRVLVPAAAPAPVPGGV</sequence>
<keyword evidence="3" id="KW-1185">Reference proteome</keyword>
<evidence type="ECO:0000259" key="1">
    <source>
        <dbReference type="Pfam" id="PF08241"/>
    </source>
</evidence>
<keyword evidence="2" id="KW-0489">Methyltransferase</keyword>
<dbReference type="EMBL" id="SACP01000008">
    <property type="protein sequence ID" value="RVU18801.1"/>
    <property type="molecule type" value="Genomic_DNA"/>
</dbReference>
<organism evidence="2 3">
    <name type="scientific">Methylobacterium oryzihabitans</name>
    <dbReference type="NCBI Taxonomy" id="2499852"/>
    <lineage>
        <taxon>Bacteria</taxon>
        <taxon>Pseudomonadati</taxon>
        <taxon>Pseudomonadota</taxon>
        <taxon>Alphaproteobacteria</taxon>
        <taxon>Hyphomicrobiales</taxon>
        <taxon>Methylobacteriaceae</taxon>
        <taxon>Methylobacterium</taxon>
    </lineage>
</organism>
<dbReference type="Gene3D" id="3.40.50.150">
    <property type="entry name" value="Vaccinia Virus protein VP39"/>
    <property type="match status" value="1"/>
</dbReference>
<protein>
    <submittedName>
        <fullName evidence="2">SAM-dependent methyltransferase</fullName>
    </submittedName>
</protein>
<feature type="domain" description="Methyltransferase type 11" evidence="1">
    <location>
        <begin position="81"/>
        <end position="130"/>
    </location>
</feature>
<reference evidence="2 3" key="1">
    <citation type="submission" date="2019-01" db="EMBL/GenBank/DDBJ databases">
        <authorList>
            <person name="Chen W.-M."/>
        </authorList>
    </citation>
    <scope>NUCLEOTIDE SEQUENCE [LARGE SCALE GENOMIC DNA]</scope>
    <source>
        <strain evidence="2 3">TER-1</strain>
    </source>
</reference>
<gene>
    <name evidence="2" type="ORF">EOE48_10490</name>
</gene>
<dbReference type="AlphaFoldDB" id="A0A3S3U9N2"/>
<keyword evidence="2" id="KW-0808">Transferase</keyword>
<dbReference type="Pfam" id="PF08241">
    <property type="entry name" value="Methyltransf_11"/>
    <property type="match status" value="1"/>
</dbReference>
<dbReference type="GO" id="GO:0008757">
    <property type="term" value="F:S-adenosylmethionine-dependent methyltransferase activity"/>
    <property type="evidence" value="ECO:0007669"/>
    <property type="project" value="InterPro"/>
</dbReference>